<dbReference type="GO" id="GO:0006355">
    <property type="term" value="P:regulation of DNA-templated transcription"/>
    <property type="evidence" value="ECO:0007669"/>
    <property type="project" value="InterPro"/>
</dbReference>
<comment type="similarity">
    <text evidence="2">Belongs to the TacA antitoxin family.</text>
</comment>
<dbReference type="Gene3D" id="1.20.890.30">
    <property type="entry name" value="VCA0319-like"/>
    <property type="match status" value="1"/>
</dbReference>
<dbReference type="EMBL" id="JAHCVJ010000001">
    <property type="protein sequence ID" value="MBT0663145.1"/>
    <property type="molecule type" value="Genomic_DNA"/>
</dbReference>
<dbReference type="InterPro" id="IPR013321">
    <property type="entry name" value="Arc_rbn_hlx_hlx"/>
</dbReference>
<dbReference type="Gene3D" id="1.10.1220.10">
    <property type="entry name" value="Met repressor-like"/>
    <property type="match status" value="1"/>
</dbReference>
<dbReference type="PANTHER" id="PTHR35401">
    <property type="entry name" value="COPG FAMILY HELIX-TURN-HELIX PROTEIN-RELATED-RELATED"/>
    <property type="match status" value="1"/>
</dbReference>
<keyword evidence="1" id="KW-1277">Toxin-antitoxin system</keyword>
<proteinExistence type="inferred from homology"/>
<evidence type="ECO:0000256" key="1">
    <source>
        <dbReference type="ARBA" id="ARBA00022649"/>
    </source>
</evidence>
<reference evidence="3 4" key="1">
    <citation type="submission" date="2021-05" db="EMBL/GenBank/DDBJ databases">
        <title>The draft genome of Geobacter pelophilus DSM 12255.</title>
        <authorList>
            <person name="Xu Z."/>
            <person name="Masuda Y."/>
            <person name="Itoh H."/>
            <person name="Senoo K."/>
        </authorList>
    </citation>
    <scope>NUCLEOTIDE SEQUENCE [LARGE SCALE GENOMIC DNA]</scope>
    <source>
        <strain evidence="3 4">DSM 12255</strain>
    </source>
</reference>
<evidence type="ECO:0000313" key="4">
    <source>
        <dbReference type="Proteomes" id="UP000811899"/>
    </source>
</evidence>
<dbReference type="SUPFAM" id="SSF47598">
    <property type="entry name" value="Ribbon-helix-helix"/>
    <property type="match status" value="1"/>
</dbReference>
<evidence type="ECO:0000313" key="3">
    <source>
        <dbReference type="EMBL" id="MBT0663145.1"/>
    </source>
</evidence>
<name>A0AAW4L3E1_9BACT</name>
<gene>
    <name evidence="3" type="ORF">KI809_02425</name>
</gene>
<protein>
    <submittedName>
        <fullName evidence="3">DUF1778 domain-containing protein</fullName>
    </submittedName>
</protein>
<dbReference type="InterPro" id="IPR010985">
    <property type="entry name" value="Ribbon_hlx_hlx"/>
</dbReference>
<comment type="caution">
    <text evidence="3">The sequence shown here is derived from an EMBL/GenBank/DDBJ whole genome shotgun (WGS) entry which is preliminary data.</text>
</comment>
<evidence type="ECO:0000256" key="2">
    <source>
        <dbReference type="ARBA" id="ARBA00049988"/>
    </source>
</evidence>
<organism evidence="3 4">
    <name type="scientific">Geoanaerobacter pelophilus</name>
    <dbReference type="NCBI Taxonomy" id="60036"/>
    <lineage>
        <taxon>Bacteria</taxon>
        <taxon>Pseudomonadati</taxon>
        <taxon>Thermodesulfobacteriota</taxon>
        <taxon>Desulfuromonadia</taxon>
        <taxon>Geobacterales</taxon>
        <taxon>Geobacteraceae</taxon>
        <taxon>Geoanaerobacter</taxon>
    </lineage>
</organism>
<sequence>MNRSLWISTGTIGSAHIICCHFGVTWLHFIPDRRCTVAHARAEERIPARMPTAVYDRVVEAAQAVGATLNQFLVQSALEKANEILEQERVIKLSAHAAKTVFDLMDNPPVPNEQLKAAMKRREKALCPK</sequence>
<dbReference type="Pfam" id="PF08681">
    <property type="entry name" value="TacA1"/>
    <property type="match status" value="1"/>
</dbReference>
<dbReference type="InterPro" id="IPR014795">
    <property type="entry name" value="TacA_1-like"/>
</dbReference>
<keyword evidence="4" id="KW-1185">Reference proteome</keyword>
<accession>A0AAW4L3E1</accession>
<dbReference type="AlphaFoldDB" id="A0AAW4L3E1"/>
<dbReference type="Proteomes" id="UP000811899">
    <property type="component" value="Unassembled WGS sequence"/>
</dbReference>
<dbReference type="PANTHER" id="PTHR35401:SF2">
    <property type="entry name" value="ABC-TYPE TRANSPORT SYSTEM"/>
    <property type="match status" value="1"/>
</dbReference>